<reference evidence="2" key="2">
    <citation type="journal article" date="2022" name="Microb. Genom.">
        <title>A chromosome-scale genome assembly of the tomato pathogen Cladosporium fulvum reveals a compartmentalized genome architecture and the presence of a dispensable chromosome.</title>
        <authorList>
            <person name="Zaccaron A.Z."/>
            <person name="Chen L.H."/>
            <person name="Samaras A."/>
            <person name="Stergiopoulos I."/>
        </authorList>
    </citation>
    <scope>NUCLEOTIDE SEQUENCE</scope>
    <source>
        <strain evidence="2">Race5_Kim</strain>
    </source>
</reference>
<dbReference type="PANTHER" id="PTHR10622:SF10">
    <property type="entry name" value="HET DOMAIN-CONTAINING PROTEIN"/>
    <property type="match status" value="1"/>
</dbReference>
<dbReference type="EMBL" id="CP090167">
    <property type="protein sequence ID" value="UJO18206.1"/>
    <property type="molecule type" value="Genomic_DNA"/>
</dbReference>
<evidence type="ECO:0000313" key="2">
    <source>
        <dbReference type="EMBL" id="UJO18206.1"/>
    </source>
</evidence>
<accession>A0A9Q8LIU9</accession>
<evidence type="ECO:0000259" key="1">
    <source>
        <dbReference type="Pfam" id="PF06985"/>
    </source>
</evidence>
<dbReference type="KEGG" id="ffu:CLAFUR5_05833"/>
<protein>
    <submittedName>
        <fullName evidence="2">Vegetative incompatibility protein HET-E-1</fullName>
    </submittedName>
</protein>
<organism evidence="2 3">
    <name type="scientific">Passalora fulva</name>
    <name type="common">Tomato leaf mold</name>
    <name type="synonym">Cladosporium fulvum</name>
    <dbReference type="NCBI Taxonomy" id="5499"/>
    <lineage>
        <taxon>Eukaryota</taxon>
        <taxon>Fungi</taxon>
        <taxon>Dikarya</taxon>
        <taxon>Ascomycota</taxon>
        <taxon>Pezizomycotina</taxon>
        <taxon>Dothideomycetes</taxon>
        <taxon>Dothideomycetidae</taxon>
        <taxon>Mycosphaerellales</taxon>
        <taxon>Mycosphaerellaceae</taxon>
        <taxon>Fulvia</taxon>
    </lineage>
</organism>
<proteinExistence type="predicted"/>
<sequence>MRLINIHTGQMKTFLGSDRPPYAILSHCWGTEEVSFNACTAALNNGGQLPNNKVTQFCAYLRSGSSQSTIPKAITWAWIDTCCIDKESSSELSEAINSMYNWYQDSWESIAYVQDVTAAPCAEGCRSRCQECIATLRQFEESRWFTRGWTLQELIAPQKLIFVNNNWQNFGSGATIVPRIELPMSQIIERVIRVPLILLEDPDQLVDYSMAQRMSWAATRDTTRSEDQAYCLIGLLGVNMSLLYGEGGQAWIRLQHEIARTWNDESIFAWDLDDIDEQPLLTSI</sequence>
<dbReference type="GeneID" id="71985711"/>
<dbReference type="AlphaFoldDB" id="A0A9Q8LIU9"/>
<name>A0A9Q8LIU9_PASFU</name>
<dbReference type="Pfam" id="PF06985">
    <property type="entry name" value="HET"/>
    <property type="match status" value="1"/>
</dbReference>
<dbReference type="InterPro" id="IPR010730">
    <property type="entry name" value="HET"/>
</dbReference>
<evidence type="ECO:0000313" key="3">
    <source>
        <dbReference type="Proteomes" id="UP000756132"/>
    </source>
</evidence>
<feature type="domain" description="Heterokaryon incompatibility" evidence="1">
    <location>
        <begin position="22"/>
        <end position="119"/>
    </location>
</feature>
<dbReference type="PANTHER" id="PTHR10622">
    <property type="entry name" value="HET DOMAIN-CONTAINING PROTEIN"/>
    <property type="match status" value="1"/>
</dbReference>
<reference evidence="2" key="1">
    <citation type="submission" date="2021-12" db="EMBL/GenBank/DDBJ databases">
        <authorList>
            <person name="Zaccaron A."/>
            <person name="Stergiopoulos I."/>
        </authorList>
    </citation>
    <scope>NUCLEOTIDE SEQUENCE</scope>
    <source>
        <strain evidence="2">Race5_Kim</strain>
    </source>
</reference>
<dbReference type="RefSeq" id="XP_047762572.1">
    <property type="nucleotide sequence ID" value="XM_047904981.1"/>
</dbReference>
<gene>
    <name evidence="2" type="ORF">CLAFUR5_05833</name>
</gene>
<keyword evidence="3" id="KW-1185">Reference proteome</keyword>
<dbReference type="Proteomes" id="UP000756132">
    <property type="component" value="Chromosome 5"/>
</dbReference>
<dbReference type="OrthoDB" id="20872at2759"/>